<evidence type="ECO:0000313" key="8">
    <source>
        <dbReference type="EMBL" id="TYC46506.1"/>
    </source>
</evidence>
<sequence length="306" mass="33940">MKLKRRASRYKVRKRKNHMHSLVIVIPAVAFFMGLLIVNNVISLPKNIKEIPTQVLRTTLLKTVSLKDKSQNFTTVSGEKVTMKTTTFGKTYLISDETKKKLTGLQTIGKKEYYFSPTNGEMVYGLKKIDGYFYYFDEDGANNSVTAYQKVADSVKSDNTTIEKVISGGMALVGKSAYSYGGGRTSSSIAKNEFDCSSFIAWFYRKAGLPLVVQSAASTTLLAQTGTAVNWSDMKRGDVLVTPNTYTEDRLHTAIYLGNGFILHDAAPTDGVAISRLNELVNYKSSKTLTWADLLKPGTVRREVTE</sequence>
<dbReference type="GO" id="GO:0006508">
    <property type="term" value="P:proteolysis"/>
    <property type="evidence" value="ECO:0007669"/>
    <property type="project" value="UniProtKB-KW"/>
</dbReference>
<keyword evidence="9" id="KW-1185">Reference proteome</keyword>
<dbReference type="InterPro" id="IPR000064">
    <property type="entry name" value="NLP_P60_dom"/>
</dbReference>
<dbReference type="Gene3D" id="3.90.1720.10">
    <property type="entry name" value="endopeptidase domain like (from Nostoc punctiforme)"/>
    <property type="match status" value="1"/>
</dbReference>
<gene>
    <name evidence="8" type="ORF">ESZ47_06565</name>
</gene>
<keyword evidence="4" id="KW-0378">Hydrolase</keyword>
<protein>
    <submittedName>
        <fullName evidence="8">Gamma-glutamyl-diamino acid-endopeptidase</fullName>
    </submittedName>
</protein>
<evidence type="ECO:0000259" key="7">
    <source>
        <dbReference type="PROSITE" id="PS51935"/>
    </source>
</evidence>
<organism evidence="8 9">
    <name type="scientific">Leuconostoc litchii</name>
    <dbReference type="NCBI Taxonomy" id="1981069"/>
    <lineage>
        <taxon>Bacteria</taxon>
        <taxon>Bacillati</taxon>
        <taxon>Bacillota</taxon>
        <taxon>Bacilli</taxon>
        <taxon>Lactobacillales</taxon>
        <taxon>Lactobacillaceae</taxon>
        <taxon>Leuconostoc</taxon>
    </lineage>
</organism>
<dbReference type="PROSITE" id="PS51935">
    <property type="entry name" value="NLPC_P60"/>
    <property type="match status" value="1"/>
</dbReference>
<dbReference type="InterPro" id="IPR038765">
    <property type="entry name" value="Papain-like_cys_pep_sf"/>
</dbReference>
<comment type="similarity">
    <text evidence="1">Belongs to the peptidase C40 family.</text>
</comment>
<evidence type="ECO:0000256" key="2">
    <source>
        <dbReference type="ARBA" id="ARBA00022670"/>
    </source>
</evidence>
<keyword evidence="5" id="KW-0788">Thiol protease</keyword>
<dbReference type="Proteomes" id="UP000442244">
    <property type="component" value="Unassembled WGS sequence"/>
</dbReference>
<keyword evidence="6" id="KW-1133">Transmembrane helix</keyword>
<reference evidence="8 9" key="1">
    <citation type="submission" date="2019-01" db="EMBL/GenBank/DDBJ databases">
        <title>Leuconostoc litchii sp. nov., a novel lactic acid bacterium isolated from lychee.</title>
        <authorList>
            <person name="Wang L.-T."/>
        </authorList>
    </citation>
    <scope>NUCLEOTIDE SEQUENCE [LARGE SCALE GENOMIC DNA]</scope>
    <source>
        <strain evidence="8 9">MB7</strain>
    </source>
</reference>
<accession>A0A652NE87</accession>
<keyword evidence="2" id="KW-0645">Protease</keyword>
<feature type="transmembrane region" description="Helical" evidence="6">
    <location>
        <begin position="21"/>
        <end position="42"/>
    </location>
</feature>
<dbReference type="Pfam" id="PF00877">
    <property type="entry name" value="NLPC_P60"/>
    <property type="match status" value="1"/>
</dbReference>
<dbReference type="SUPFAM" id="SSF69360">
    <property type="entry name" value="Cell wall binding repeat"/>
    <property type="match status" value="1"/>
</dbReference>
<dbReference type="PANTHER" id="PTHR47053">
    <property type="entry name" value="MUREIN DD-ENDOPEPTIDASE MEPH-RELATED"/>
    <property type="match status" value="1"/>
</dbReference>
<dbReference type="OrthoDB" id="2032428at2"/>
<dbReference type="SUPFAM" id="SSF54001">
    <property type="entry name" value="Cysteine proteinases"/>
    <property type="match status" value="1"/>
</dbReference>
<evidence type="ECO:0000256" key="1">
    <source>
        <dbReference type="ARBA" id="ARBA00007074"/>
    </source>
</evidence>
<proteinExistence type="inferred from homology"/>
<dbReference type="InterPro" id="IPR051202">
    <property type="entry name" value="Peptidase_C40"/>
</dbReference>
<dbReference type="PANTHER" id="PTHR47053:SF1">
    <property type="entry name" value="MUREIN DD-ENDOPEPTIDASE MEPH-RELATED"/>
    <property type="match status" value="1"/>
</dbReference>
<dbReference type="GO" id="GO:0008234">
    <property type="term" value="F:cysteine-type peptidase activity"/>
    <property type="evidence" value="ECO:0007669"/>
    <property type="project" value="UniProtKB-KW"/>
</dbReference>
<evidence type="ECO:0000313" key="9">
    <source>
        <dbReference type="Proteomes" id="UP000442244"/>
    </source>
</evidence>
<dbReference type="Pfam" id="PF19127">
    <property type="entry name" value="Choline_bind_3"/>
    <property type="match status" value="1"/>
</dbReference>
<feature type="domain" description="NlpC/P60" evidence="7">
    <location>
        <begin position="159"/>
        <end position="302"/>
    </location>
</feature>
<dbReference type="AlphaFoldDB" id="A0A652NE87"/>
<dbReference type="RefSeq" id="WP_148605891.1">
    <property type="nucleotide sequence ID" value="NZ_SDGY01000002.1"/>
</dbReference>
<dbReference type="Gene3D" id="2.10.270.10">
    <property type="entry name" value="Cholin Binding"/>
    <property type="match status" value="1"/>
</dbReference>
<evidence type="ECO:0000256" key="6">
    <source>
        <dbReference type="SAM" id="Phobius"/>
    </source>
</evidence>
<evidence type="ECO:0000256" key="4">
    <source>
        <dbReference type="ARBA" id="ARBA00022801"/>
    </source>
</evidence>
<keyword evidence="6" id="KW-0812">Transmembrane</keyword>
<evidence type="ECO:0000256" key="5">
    <source>
        <dbReference type="ARBA" id="ARBA00022807"/>
    </source>
</evidence>
<keyword evidence="6" id="KW-0472">Membrane</keyword>
<name>A0A652NE87_9LACO</name>
<keyword evidence="3" id="KW-0677">Repeat</keyword>
<dbReference type="InterPro" id="IPR018337">
    <property type="entry name" value="Cell_wall/Cho-bd_repeat"/>
</dbReference>
<comment type="caution">
    <text evidence="8">The sequence shown here is derived from an EMBL/GenBank/DDBJ whole genome shotgun (WGS) entry which is preliminary data.</text>
</comment>
<evidence type="ECO:0000256" key="3">
    <source>
        <dbReference type="ARBA" id="ARBA00022737"/>
    </source>
</evidence>
<dbReference type="EMBL" id="SDGY01000002">
    <property type="protein sequence ID" value="TYC46506.1"/>
    <property type="molecule type" value="Genomic_DNA"/>
</dbReference>